<evidence type="ECO:0000256" key="2">
    <source>
        <dbReference type="SAM" id="SignalP"/>
    </source>
</evidence>
<reference evidence="4 5" key="1">
    <citation type="submission" date="2015-09" db="EMBL/GenBank/DDBJ databases">
        <title>Sorangium comparison.</title>
        <authorList>
            <person name="Zaburannyi N."/>
            <person name="Bunk B."/>
            <person name="Overmann J."/>
            <person name="Mueller R."/>
        </authorList>
    </citation>
    <scope>NUCLEOTIDE SEQUENCE [LARGE SCALE GENOMIC DNA]</scope>
    <source>
        <strain evidence="4 5">So ceGT47</strain>
    </source>
</reference>
<dbReference type="PANTHER" id="PTHR47505">
    <property type="entry name" value="DNA UTILIZATION PROTEIN YHGH"/>
    <property type="match status" value="1"/>
</dbReference>
<dbReference type="Proteomes" id="UP000295781">
    <property type="component" value="Chromosome"/>
</dbReference>
<gene>
    <name evidence="4" type="primary">comF</name>
    <name evidence="4" type="ORF">SOCEGT47_064990</name>
</gene>
<feature type="signal peptide" evidence="2">
    <location>
        <begin position="1"/>
        <end position="28"/>
    </location>
</feature>
<dbReference type="AlphaFoldDB" id="A0A4P2Q9N1"/>
<evidence type="ECO:0000313" key="5">
    <source>
        <dbReference type="Proteomes" id="UP000295781"/>
    </source>
</evidence>
<proteinExistence type="inferred from homology"/>
<name>A0A4P2Q9N1_SORCE</name>
<dbReference type="Gene3D" id="3.40.50.2020">
    <property type="match status" value="1"/>
</dbReference>
<dbReference type="InterPro" id="IPR000836">
    <property type="entry name" value="PRTase_dom"/>
</dbReference>
<dbReference type="InterPro" id="IPR029057">
    <property type="entry name" value="PRTase-like"/>
</dbReference>
<evidence type="ECO:0000313" key="4">
    <source>
        <dbReference type="EMBL" id="AUX25946.1"/>
    </source>
</evidence>
<keyword evidence="2" id="KW-0732">Signal</keyword>
<evidence type="ECO:0000259" key="3">
    <source>
        <dbReference type="Pfam" id="PF00156"/>
    </source>
</evidence>
<dbReference type="CDD" id="cd06223">
    <property type="entry name" value="PRTases_typeI"/>
    <property type="match status" value="1"/>
</dbReference>
<accession>A0A4P2Q9N1</accession>
<dbReference type="OrthoDB" id="9779910at2"/>
<dbReference type="EMBL" id="CP012670">
    <property type="protein sequence ID" value="AUX25946.1"/>
    <property type="molecule type" value="Genomic_DNA"/>
</dbReference>
<dbReference type="Pfam" id="PF00156">
    <property type="entry name" value="Pribosyltran"/>
    <property type="match status" value="1"/>
</dbReference>
<feature type="chain" id="PRO_5020377688" evidence="2">
    <location>
        <begin position="29"/>
        <end position="250"/>
    </location>
</feature>
<sequence>MIARRTLAAALRALAAAAARALSPPACAGCDAFLAEAAVFCAGCARTVAPWRPARAGCLPRGAIGSSSAADAALVAFAPFAGALADGIRRFKYGDRPDLARPLGRLLLCAAREAGVGADVVVPVPLHPRRLAERGYNQAALLAAHIAGGLGAKLAPRALCRVRSTAQQAQLPRELRLQNVAGAFRVRAPERVRGRRIALVDDVATTGATLAACHDALLGAGVASVTCLVLASTEGGVDDLRSSPRSAPRT</sequence>
<protein>
    <submittedName>
        <fullName evidence="4">Competence protein ComF</fullName>
    </submittedName>
</protein>
<comment type="similarity">
    <text evidence="1">Belongs to the ComF/GntX family.</text>
</comment>
<feature type="domain" description="Phosphoribosyltransferase" evidence="3">
    <location>
        <begin position="143"/>
        <end position="234"/>
    </location>
</feature>
<dbReference type="PANTHER" id="PTHR47505:SF1">
    <property type="entry name" value="DNA UTILIZATION PROTEIN YHGH"/>
    <property type="match status" value="1"/>
</dbReference>
<dbReference type="SUPFAM" id="SSF53271">
    <property type="entry name" value="PRTase-like"/>
    <property type="match status" value="1"/>
</dbReference>
<dbReference type="RefSeq" id="WP_129353201.1">
    <property type="nucleotide sequence ID" value="NZ_CP012670.1"/>
</dbReference>
<organism evidence="4 5">
    <name type="scientific">Sorangium cellulosum</name>
    <name type="common">Polyangium cellulosum</name>
    <dbReference type="NCBI Taxonomy" id="56"/>
    <lineage>
        <taxon>Bacteria</taxon>
        <taxon>Pseudomonadati</taxon>
        <taxon>Myxococcota</taxon>
        <taxon>Polyangia</taxon>
        <taxon>Polyangiales</taxon>
        <taxon>Polyangiaceae</taxon>
        <taxon>Sorangium</taxon>
    </lineage>
</organism>
<dbReference type="InterPro" id="IPR051910">
    <property type="entry name" value="ComF/GntX_DNA_util-trans"/>
</dbReference>
<evidence type="ECO:0000256" key="1">
    <source>
        <dbReference type="ARBA" id="ARBA00008007"/>
    </source>
</evidence>